<comment type="caution">
    <text evidence="1">The sequence shown here is derived from an EMBL/GenBank/DDBJ whole genome shotgun (WGS) entry which is preliminary data.</text>
</comment>
<evidence type="ECO:0000313" key="2">
    <source>
        <dbReference type="Proteomes" id="UP000245124"/>
    </source>
</evidence>
<dbReference type="AlphaFoldDB" id="A0A2R5FKQ8"/>
<reference evidence="1 2" key="1">
    <citation type="submission" date="2017-06" db="EMBL/GenBank/DDBJ databases">
        <title>Genome sequencing of cyanobaciteial culture collection at National Institute for Environmental Studies (NIES).</title>
        <authorList>
            <person name="Hirose Y."/>
            <person name="Shimura Y."/>
            <person name="Fujisawa T."/>
            <person name="Nakamura Y."/>
            <person name="Kawachi M."/>
        </authorList>
    </citation>
    <scope>NUCLEOTIDE SEQUENCE [LARGE SCALE GENOMIC DNA]</scope>
    <source>
        <strain evidence="1 2">NIES-4072</strain>
    </source>
</reference>
<gene>
    <name evidence="1" type="ORF">NIES4072_30190</name>
</gene>
<accession>A0A2R5FKQ8</accession>
<keyword evidence="2" id="KW-1185">Reference proteome</keyword>
<protein>
    <submittedName>
        <fullName evidence="1">Uncharacterized protein</fullName>
    </submittedName>
</protein>
<evidence type="ECO:0000313" key="1">
    <source>
        <dbReference type="EMBL" id="GBG19352.1"/>
    </source>
</evidence>
<dbReference type="RefSeq" id="WP_109009161.1">
    <property type="nucleotide sequence ID" value="NZ_BDUD01000001.1"/>
</dbReference>
<dbReference type="OrthoDB" id="466921at2"/>
<organism evidence="1 2">
    <name type="scientific">Nostoc commune NIES-4072</name>
    <dbReference type="NCBI Taxonomy" id="2005467"/>
    <lineage>
        <taxon>Bacteria</taxon>
        <taxon>Bacillati</taxon>
        <taxon>Cyanobacteriota</taxon>
        <taxon>Cyanophyceae</taxon>
        <taxon>Nostocales</taxon>
        <taxon>Nostocaceae</taxon>
        <taxon>Nostoc</taxon>
    </lineage>
</organism>
<name>A0A2R5FKQ8_NOSCO</name>
<dbReference type="Proteomes" id="UP000245124">
    <property type="component" value="Unassembled WGS sequence"/>
</dbReference>
<sequence length="107" mass="11517">MALIKEIAQEALTIGYLSVVAEDQLRSQLQSNYDSEDLDAWIILQRAIAAGDVKQESRRKKASLSPKAKDASSSIKLAYQMAAEIAYAAAVALSMTKSTKDQPSLGA</sequence>
<dbReference type="EMBL" id="BDUD01000001">
    <property type="protein sequence ID" value="GBG19352.1"/>
    <property type="molecule type" value="Genomic_DNA"/>
</dbReference>
<proteinExistence type="predicted"/>